<organism evidence="17 18">
    <name type="scientific">Litomosoides sigmodontis</name>
    <name type="common">Filarial nematode worm</name>
    <dbReference type="NCBI Taxonomy" id="42156"/>
    <lineage>
        <taxon>Eukaryota</taxon>
        <taxon>Metazoa</taxon>
        <taxon>Ecdysozoa</taxon>
        <taxon>Nematoda</taxon>
        <taxon>Chromadorea</taxon>
        <taxon>Rhabditida</taxon>
        <taxon>Spirurina</taxon>
        <taxon>Spiruromorpha</taxon>
        <taxon>Filarioidea</taxon>
        <taxon>Onchocercidae</taxon>
        <taxon>Litomosoides</taxon>
    </lineage>
</organism>
<feature type="region of interest" description="Disordered" evidence="15">
    <location>
        <begin position="636"/>
        <end position="671"/>
    </location>
</feature>
<dbReference type="Gene3D" id="1.10.510.10">
    <property type="entry name" value="Transferase(Phosphotransferase) domain 1"/>
    <property type="match status" value="1"/>
</dbReference>
<evidence type="ECO:0000256" key="9">
    <source>
        <dbReference type="ARBA" id="ARBA00022840"/>
    </source>
</evidence>
<dbReference type="PIRSF" id="PIRSF038165">
    <property type="entry name" value="MAPKKK12_MAPKKK13"/>
    <property type="match status" value="1"/>
</dbReference>
<feature type="domain" description="Protein kinase" evidence="16">
    <location>
        <begin position="190"/>
        <end position="432"/>
    </location>
</feature>
<dbReference type="GO" id="GO:0106310">
    <property type="term" value="F:protein serine kinase activity"/>
    <property type="evidence" value="ECO:0007669"/>
    <property type="project" value="RHEA"/>
</dbReference>
<dbReference type="PANTHER" id="PTHR44329">
    <property type="entry name" value="SERINE/THREONINE-PROTEIN KINASE TNNI3K-RELATED"/>
    <property type="match status" value="1"/>
</dbReference>
<dbReference type="SUPFAM" id="SSF56112">
    <property type="entry name" value="Protein kinase-like (PK-like)"/>
    <property type="match status" value="1"/>
</dbReference>
<comment type="subcellular location">
    <subcellularLocation>
        <location evidence="1">Cytoplasm</location>
    </subcellularLocation>
</comment>
<dbReference type="InterPro" id="IPR051681">
    <property type="entry name" value="Ser/Thr_Kinases-Pseudokinases"/>
</dbReference>
<dbReference type="STRING" id="42156.A0A3P6SZD7"/>
<comment type="catalytic activity">
    <reaction evidence="10">
        <text>L-threonyl-[protein] + ATP = O-phospho-L-threonyl-[protein] + ADP + H(+)</text>
        <dbReference type="Rhea" id="RHEA:46608"/>
        <dbReference type="Rhea" id="RHEA-COMP:11060"/>
        <dbReference type="Rhea" id="RHEA-COMP:11605"/>
        <dbReference type="ChEBI" id="CHEBI:15378"/>
        <dbReference type="ChEBI" id="CHEBI:30013"/>
        <dbReference type="ChEBI" id="CHEBI:30616"/>
        <dbReference type="ChEBI" id="CHEBI:61977"/>
        <dbReference type="ChEBI" id="CHEBI:456216"/>
        <dbReference type="EC" id="2.7.11.25"/>
    </reaction>
</comment>
<keyword evidence="9 12" id="KW-0067">ATP-binding</keyword>
<feature type="region of interest" description="Disordered" evidence="15">
    <location>
        <begin position="1"/>
        <end position="24"/>
    </location>
</feature>
<protein>
    <recommendedName>
        <fullName evidence="3 12">Mitogen-activated protein kinase kinase kinase</fullName>
        <ecNumber evidence="3 12">2.7.11.25</ecNumber>
    </recommendedName>
</protein>
<keyword evidence="8 12" id="KW-0418">Kinase</keyword>
<dbReference type="EMBL" id="UYRX01000168">
    <property type="protein sequence ID" value="VDK76219.1"/>
    <property type="molecule type" value="Genomic_DNA"/>
</dbReference>
<evidence type="ECO:0000256" key="11">
    <source>
        <dbReference type="ARBA" id="ARBA00048329"/>
    </source>
</evidence>
<comment type="catalytic activity">
    <reaction evidence="11">
        <text>L-seryl-[protein] + ATP = O-phospho-L-seryl-[protein] + ADP + H(+)</text>
        <dbReference type="Rhea" id="RHEA:17989"/>
        <dbReference type="Rhea" id="RHEA-COMP:9863"/>
        <dbReference type="Rhea" id="RHEA-COMP:11604"/>
        <dbReference type="ChEBI" id="CHEBI:15378"/>
        <dbReference type="ChEBI" id="CHEBI:29999"/>
        <dbReference type="ChEBI" id="CHEBI:30616"/>
        <dbReference type="ChEBI" id="CHEBI:83421"/>
        <dbReference type="ChEBI" id="CHEBI:456216"/>
        <dbReference type="EC" id="2.7.11.25"/>
    </reaction>
</comment>
<evidence type="ECO:0000256" key="13">
    <source>
        <dbReference type="PIRSR" id="PIRSR038165-50"/>
    </source>
</evidence>
<dbReference type="EC" id="2.7.11.25" evidence="3 12"/>
<dbReference type="InterPro" id="IPR011009">
    <property type="entry name" value="Kinase-like_dom_sf"/>
</dbReference>
<keyword evidence="5 12" id="KW-0723">Serine/threonine-protein kinase</keyword>
<feature type="compositionally biased region" description="Polar residues" evidence="15">
    <location>
        <begin position="574"/>
        <end position="587"/>
    </location>
</feature>
<dbReference type="OrthoDB" id="339325at2759"/>
<feature type="compositionally biased region" description="Polar residues" evidence="15">
    <location>
        <begin position="794"/>
        <end position="812"/>
    </location>
</feature>
<evidence type="ECO:0000256" key="15">
    <source>
        <dbReference type="SAM" id="MobiDB-lite"/>
    </source>
</evidence>
<comment type="similarity">
    <text evidence="2 12">Belongs to the protein kinase superfamily. STE Ser/Thr protein kinase family. MAP kinase kinase kinase subfamily.</text>
</comment>
<keyword evidence="6 12" id="KW-0808">Transferase</keyword>
<gene>
    <name evidence="17" type="ORF">NLS_LOCUS3201</name>
</gene>
<evidence type="ECO:0000256" key="8">
    <source>
        <dbReference type="ARBA" id="ARBA00022777"/>
    </source>
</evidence>
<dbReference type="PANTHER" id="PTHR44329:SF304">
    <property type="entry name" value="MITOGEN-ACTIVATED PROTEIN KINASE KINASE KINASE 13-LIKE ISOFORM X1"/>
    <property type="match status" value="1"/>
</dbReference>
<dbReference type="PROSITE" id="PS50011">
    <property type="entry name" value="PROTEIN_KINASE_DOM"/>
    <property type="match status" value="1"/>
</dbReference>
<dbReference type="SMART" id="SM00220">
    <property type="entry name" value="S_TKc"/>
    <property type="match status" value="1"/>
</dbReference>
<dbReference type="GO" id="GO:0005524">
    <property type="term" value="F:ATP binding"/>
    <property type="evidence" value="ECO:0007669"/>
    <property type="project" value="UniProtKB-KW"/>
</dbReference>
<name>A0A3P6SZD7_LITSI</name>
<dbReference type="GO" id="GO:0005737">
    <property type="term" value="C:cytoplasm"/>
    <property type="evidence" value="ECO:0007669"/>
    <property type="project" value="UniProtKB-SubCell"/>
</dbReference>
<feature type="active site" description="Proton acceptor" evidence="13">
    <location>
        <position position="301"/>
    </location>
</feature>
<evidence type="ECO:0000256" key="3">
    <source>
        <dbReference type="ARBA" id="ARBA00012406"/>
    </source>
</evidence>
<feature type="binding site" evidence="14">
    <location>
        <position position="217"/>
    </location>
    <ligand>
        <name>ATP</name>
        <dbReference type="ChEBI" id="CHEBI:30616"/>
    </ligand>
</feature>
<dbReference type="GO" id="GO:0004709">
    <property type="term" value="F:MAP kinase kinase kinase activity"/>
    <property type="evidence" value="ECO:0007669"/>
    <property type="project" value="UniProtKB-EC"/>
</dbReference>
<evidence type="ECO:0000256" key="5">
    <source>
        <dbReference type="ARBA" id="ARBA00022527"/>
    </source>
</evidence>
<evidence type="ECO:0000313" key="18">
    <source>
        <dbReference type="Proteomes" id="UP000277928"/>
    </source>
</evidence>
<feature type="binding site" evidence="14">
    <location>
        <begin position="196"/>
        <end position="204"/>
    </location>
    <ligand>
        <name>ATP</name>
        <dbReference type="ChEBI" id="CHEBI:30616"/>
    </ligand>
</feature>
<proteinExistence type="inferred from homology"/>
<evidence type="ECO:0000256" key="2">
    <source>
        <dbReference type="ARBA" id="ARBA00006529"/>
    </source>
</evidence>
<dbReference type="Proteomes" id="UP000277928">
    <property type="component" value="Unassembled WGS sequence"/>
</dbReference>
<feature type="compositionally biased region" description="Polar residues" evidence="15">
    <location>
        <begin position="636"/>
        <end position="649"/>
    </location>
</feature>
<accession>A0A3P6SZD7</accession>
<dbReference type="Pfam" id="PF00069">
    <property type="entry name" value="Pkinase"/>
    <property type="match status" value="1"/>
</dbReference>
<reference evidence="17 18" key="1">
    <citation type="submission" date="2018-08" db="EMBL/GenBank/DDBJ databases">
        <authorList>
            <person name="Laetsch R D."/>
            <person name="Stevens L."/>
            <person name="Kumar S."/>
            <person name="Blaxter L. M."/>
        </authorList>
    </citation>
    <scope>NUCLEOTIDE SEQUENCE [LARGE SCALE GENOMIC DNA]</scope>
</reference>
<dbReference type="InterPro" id="IPR000719">
    <property type="entry name" value="Prot_kinase_dom"/>
</dbReference>
<evidence type="ECO:0000256" key="12">
    <source>
        <dbReference type="PIRNR" id="PIRNR038165"/>
    </source>
</evidence>
<dbReference type="InterPro" id="IPR008271">
    <property type="entry name" value="Ser/Thr_kinase_AS"/>
</dbReference>
<keyword evidence="18" id="KW-1185">Reference proteome</keyword>
<evidence type="ECO:0000256" key="14">
    <source>
        <dbReference type="PIRSR" id="PIRSR038165-51"/>
    </source>
</evidence>
<sequence>MKFWNFSSATKKSAKSSSSSGLQGCDSTLLHDRSQYQYHQAGTKISTDHSDGAISALIVQSTVHGYETMIVKSELSRVMSDEKFVNCKIDVSQSAQSSPLPSRIITDNGEISVSKITTSMPEVAPPGIGSNFQNLTSNNISAIDSLYRGLFACFKPMWTYFGRSAESSNGMTKLTVTYSDDSWEIPFERITHLEWLGSGSQGAVFSGQLNDRLVAVKKVRDKSETEIKHLQHLNHENLIKFIGVCTQSPCFCIVMEYCGQGQLYEVIHSGHHIVKDTFGEWAHQIADGMSYLHQKRIIHRDLKSPNILVDNSDVLKICDFGTSHQWDKEKSMVMSFCGTAAWMAPEIIKKEPCSEKVDIWSFGVVLWELLTQEIPYKDVDSMAIIWGVGSNNLSLPIPDTAPEGLKLLLKQCWSIKPQNRPSFSQILKHIAVFKSEIANISDEQWLGKKDGWKAFVIQYMKGIRQEKSMAQKKHALNERELLRMRREELKHAQDIREMFEDKLKRASKIYSKLEQCLDDLAVRERELFERERHISEREKYVHNMRMKTNIFPPKGTLKNLKNTVMHARPESNDLTKQSINGPDSIQGLSYEEQDGMSSSENEYCSEYVFRNSSARCSASSITTSGAFLSSQSLTFSRQNSGRSSSGYNRKSNKSSPRRMLTSSSERNFSRDSSTRLSNYFHNNQAELACGSSIRNSGVSEASYDSGFHNLYDVDIVSGTSTNALMFECSFCGQPINPTNFYRNVEGRWSDGHLTSRRRKTRKSTISSHRDSRDSLQRITSVSTKERRSSHTRSRQSLGEFTSVSDGATRKTSSCEIIDNTPANLQNKTVNSSIIKKSQEVEIVVDEECNTTIPPSTSYQQIVEKELIVRDNERTRGRSGNLTKEAFDASAEESSGDRDEGNGNILDSSLDSSSASYVAFRKFTNPQSTNDSERSSCLLITSSSTMESSLERSLEMAAIHSDGLSDKERQVRAVKNTIRTHRRTASTPLSIPSAVCETTSESDAEEVAHC</sequence>
<dbReference type="GO" id="GO:0006950">
    <property type="term" value="P:response to stress"/>
    <property type="evidence" value="ECO:0007669"/>
    <property type="project" value="UniProtKB-ARBA"/>
</dbReference>
<feature type="compositionally biased region" description="Low complexity" evidence="15">
    <location>
        <begin position="7"/>
        <end position="20"/>
    </location>
</feature>
<dbReference type="Gene3D" id="3.30.200.20">
    <property type="entry name" value="Phosphorylase Kinase, domain 1"/>
    <property type="match status" value="1"/>
</dbReference>
<evidence type="ECO:0000256" key="4">
    <source>
        <dbReference type="ARBA" id="ARBA00022490"/>
    </source>
</evidence>
<feature type="region of interest" description="Disordered" evidence="15">
    <location>
        <begin position="569"/>
        <end position="593"/>
    </location>
</feature>
<keyword evidence="4" id="KW-0963">Cytoplasm</keyword>
<dbReference type="AlphaFoldDB" id="A0A3P6SZD7"/>
<evidence type="ECO:0000259" key="16">
    <source>
        <dbReference type="PROSITE" id="PS50011"/>
    </source>
</evidence>
<dbReference type="PRINTS" id="PR00109">
    <property type="entry name" value="TYRKINASE"/>
</dbReference>
<dbReference type="PROSITE" id="PS00108">
    <property type="entry name" value="PROTEIN_KINASE_ST"/>
    <property type="match status" value="1"/>
</dbReference>
<feature type="region of interest" description="Disordered" evidence="15">
    <location>
        <begin position="873"/>
        <end position="907"/>
    </location>
</feature>
<dbReference type="InterPro" id="IPR017419">
    <property type="entry name" value="MAP3K12_MAP3K13"/>
</dbReference>
<dbReference type="OMA" id="MKGIRQE"/>
<evidence type="ECO:0000313" key="17">
    <source>
        <dbReference type="EMBL" id="VDK76219.1"/>
    </source>
</evidence>
<keyword evidence="7 12" id="KW-0547">Nucleotide-binding</keyword>
<evidence type="ECO:0000256" key="1">
    <source>
        <dbReference type="ARBA" id="ARBA00004496"/>
    </source>
</evidence>
<evidence type="ECO:0000256" key="7">
    <source>
        <dbReference type="ARBA" id="ARBA00022741"/>
    </source>
</evidence>
<feature type="region of interest" description="Disordered" evidence="15">
    <location>
        <begin position="752"/>
        <end position="812"/>
    </location>
</feature>
<evidence type="ECO:0000256" key="6">
    <source>
        <dbReference type="ARBA" id="ARBA00022679"/>
    </source>
</evidence>
<dbReference type="InterPro" id="IPR001245">
    <property type="entry name" value="Ser-Thr/Tyr_kinase_cat_dom"/>
</dbReference>
<evidence type="ECO:0000256" key="10">
    <source>
        <dbReference type="ARBA" id="ARBA00047559"/>
    </source>
</evidence>